<dbReference type="EMBL" id="BNAF01000005">
    <property type="protein sequence ID" value="GHE33432.1"/>
    <property type="molecule type" value="Genomic_DNA"/>
</dbReference>
<dbReference type="RefSeq" id="WP_189626095.1">
    <property type="nucleotide sequence ID" value="NZ_BNAF01000005.1"/>
</dbReference>
<protein>
    <submittedName>
        <fullName evidence="1">Uncharacterized protein</fullName>
    </submittedName>
</protein>
<keyword evidence="2" id="KW-1185">Reference proteome</keyword>
<evidence type="ECO:0000313" key="2">
    <source>
        <dbReference type="Proteomes" id="UP000620550"/>
    </source>
</evidence>
<proteinExistence type="predicted"/>
<sequence length="85" mass="9702">MDIEDLPTIVRKSAILSDSEKLMLATVDTLPDEDEIDQVRALPEIRELLQSFIGDEHTRNTHLQLKASAYLQAQDLQMAWKVLLL</sequence>
<organism evidence="1 2">
    <name type="scientific">Sphingobacterium griseoflavum</name>
    <dbReference type="NCBI Taxonomy" id="1474952"/>
    <lineage>
        <taxon>Bacteria</taxon>
        <taxon>Pseudomonadati</taxon>
        <taxon>Bacteroidota</taxon>
        <taxon>Sphingobacteriia</taxon>
        <taxon>Sphingobacteriales</taxon>
        <taxon>Sphingobacteriaceae</taxon>
        <taxon>Sphingobacterium</taxon>
    </lineage>
</organism>
<comment type="caution">
    <text evidence="1">The sequence shown here is derived from an EMBL/GenBank/DDBJ whole genome shotgun (WGS) entry which is preliminary data.</text>
</comment>
<accession>A0ABQ3HX81</accession>
<evidence type="ECO:0000313" key="1">
    <source>
        <dbReference type="EMBL" id="GHE33432.1"/>
    </source>
</evidence>
<gene>
    <name evidence="1" type="ORF">GCM10017764_15680</name>
</gene>
<reference evidence="2" key="1">
    <citation type="journal article" date="2019" name="Int. J. Syst. Evol. Microbiol.">
        <title>The Global Catalogue of Microorganisms (GCM) 10K type strain sequencing project: providing services to taxonomists for standard genome sequencing and annotation.</title>
        <authorList>
            <consortium name="The Broad Institute Genomics Platform"/>
            <consortium name="The Broad Institute Genome Sequencing Center for Infectious Disease"/>
            <person name="Wu L."/>
            <person name="Ma J."/>
        </authorList>
    </citation>
    <scope>NUCLEOTIDE SEQUENCE [LARGE SCALE GENOMIC DNA]</scope>
    <source>
        <strain evidence="2">CGMCC 1.12966</strain>
    </source>
</reference>
<name>A0ABQ3HX81_9SPHI</name>
<dbReference type="Proteomes" id="UP000620550">
    <property type="component" value="Unassembled WGS sequence"/>
</dbReference>